<dbReference type="EMBL" id="BAABHK010000017">
    <property type="protein sequence ID" value="GAA4636183.1"/>
    <property type="molecule type" value="Genomic_DNA"/>
</dbReference>
<sequence length="209" mass="23047">MARRTTFAAALILAVPLAVGTAVEASAAPPTPPTAAKARTELTKLKVAKEGTLTGYSRAKFPHWIDQGHECNTREVVLKRDGKNVHTNAKCAPTSGTWYSPYDGATWHKASDVDIDHMVPLAEAWRSGAKAWTTARRQAFANDLTHAQLWAVTDNVNQEKGDKDPAKWQPPLKRERCVYARAWTDVKYQYGLTVDTKEKTALAAMLKTC</sequence>
<accession>A0ABP8UP64</accession>
<feature type="signal peptide" evidence="1">
    <location>
        <begin position="1"/>
        <end position="27"/>
    </location>
</feature>
<dbReference type="GO" id="GO:0004519">
    <property type="term" value="F:endonuclease activity"/>
    <property type="evidence" value="ECO:0007669"/>
    <property type="project" value="UniProtKB-KW"/>
</dbReference>
<name>A0ABP8UP64_9ACTN</name>
<keyword evidence="4" id="KW-1185">Reference proteome</keyword>
<comment type="caution">
    <text evidence="3">The sequence shown here is derived from an EMBL/GenBank/DDBJ whole genome shotgun (WGS) entry which is preliminary data.</text>
</comment>
<keyword evidence="3" id="KW-0540">Nuclease</keyword>
<evidence type="ECO:0000313" key="3">
    <source>
        <dbReference type="EMBL" id="GAA4636183.1"/>
    </source>
</evidence>
<keyword evidence="3" id="KW-0255">Endonuclease</keyword>
<feature type="chain" id="PRO_5045549392" evidence="1">
    <location>
        <begin position="28"/>
        <end position="209"/>
    </location>
</feature>
<gene>
    <name evidence="3" type="ORF">GCM10023196_084920</name>
</gene>
<dbReference type="RefSeq" id="WP_345439175.1">
    <property type="nucleotide sequence ID" value="NZ_BAABHK010000017.1"/>
</dbReference>
<evidence type="ECO:0000259" key="2">
    <source>
        <dbReference type="Pfam" id="PF07510"/>
    </source>
</evidence>
<dbReference type="PANTHER" id="PTHR24094:SF15">
    <property type="entry name" value="AMP-DEPENDENT SYNTHETASE_LIGASE DOMAIN-CONTAINING PROTEIN-RELATED"/>
    <property type="match status" value="1"/>
</dbReference>
<feature type="domain" description="GmrSD restriction endonucleases C-terminal" evidence="2">
    <location>
        <begin position="108"/>
        <end position="204"/>
    </location>
</feature>
<protein>
    <submittedName>
        <fullName evidence="3">HNH endonuclease family protein</fullName>
    </submittedName>
</protein>
<dbReference type="InterPro" id="IPR011089">
    <property type="entry name" value="GmrSD_C"/>
</dbReference>
<evidence type="ECO:0000256" key="1">
    <source>
        <dbReference type="SAM" id="SignalP"/>
    </source>
</evidence>
<organism evidence="3 4">
    <name type="scientific">Actinoallomurus vinaceus</name>
    <dbReference type="NCBI Taxonomy" id="1080074"/>
    <lineage>
        <taxon>Bacteria</taxon>
        <taxon>Bacillati</taxon>
        <taxon>Actinomycetota</taxon>
        <taxon>Actinomycetes</taxon>
        <taxon>Streptosporangiales</taxon>
        <taxon>Thermomonosporaceae</taxon>
        <taxon>Actinoallomurus</taxon>
    </lineage>
</organism>
<dbReference type="Proteomes" id="UP001501442">
    <property type="component" value="Unassembled WGS sequence"/>
</dbReference>
<dbReference type="Pfam" id="PF07510">
    <property type="entry name" value="GmrSD_C"/>
    <property type="match status" value="1"/>
</dbReference>
<proteinExistence type="predicted"/>
<reference evidence="4" key="1">
    <citation type="journal article" date="2019" name="Int. J. Syst. Evol. Microbiol.">
        <title>The Global Catalogue of Microorganisms (GCM) 10K type strain sequencing project: providing services to taxonomists for standard genome sequencing and annotation.</title>
        <authorList>
            <consortium name="The Broad Institute Genomics Platform"/>
            <consortium name="The Broad Institute Genome Sequencing Center for Infectious Disease"/>
            <person name="Wu L."/>
            <person name="Ma J."/>
        </authorList>
    </citation>
    <scope>NUCLEOTIDE SEQUENCE [LARGE SCALE GENOMIC DNA]</scope>
    <source>
        <strain evidence="4">JCM 17939</strain>
    </source>
</reference>
<dbReference type="PANTHER" id="PTHR24094">
    <property type="entry name" value="SECRETED PROTEIN"/>
    <property type="match status" value="1"/>
</dbReference>
<keyword evidence="3" id="KW-0378">Hydrolase</keyword>
<evidence type="ECO:0000313" key="4">
    <source>
        <dbReference type="Proteomes" id="UP001501442"/>
    </source>
</evidence>
<keyword evidence="1" id="KW-0732">Signal</keyword>